<dbReference type="AlphaFoldDB" id="D2VZQ9"/>
<evidence type="ECO:0000313" key="2">
    <source>
        <dbReference type="EMBL" id="EFC37701.1"/>
    </source>
</evidence>
<protein>
    <submittedName>
        <fullName evidence="2">Uncharacterized protein</fullName>
    </submittedName>
</protein>
<feature type="compositionally biased region" description="Polar residues" evidence="1">
    <location>
        <begin position="10"/>
        <end position="25"/>
    </location>
</feature>
<feature type="compositionally biased region" description="Basic residues" evidence="1">
    <location>
        <begin position="58"/>
        <end position="68"/>
    </location>
</feature>
<gene>
    <name evidence="2" type="ORF">NAEGRDRAFT_81857</name>
</gene>
<dbReference type="GO" id="GO:0005085">
    <property type="term" value="F:guanyl-nucleotide exchange factor activity"/>
    <property type="evidence" value="ECO:0007669"/>
    <property type="project" value="InterPro"/>
</dbReference>
<dbReference type="OrthoDB" id="10252077at2759"/>
<dbReference type="GeneID" id="8853590"/>
<dbReference type="KEGG" id="ngr:NAEGRDRAFT_81857"/>
<dbReference type="PROSITE" id="PS51835">
    <property type="entry name" value="DENN_C9ORF72"/>
    <property type="match status" value="1"/>
</dbReference>
<accession>D2VZQ9</accession>
<dbReference type="OMA" id="QPFYTSV"/>
<reference evidence="2 3" key="1">
    <citation type="journal article" date="2010" name="Cell">
        <title>The genome of Naegleria gruberi illuminates early eukaryotic versatility.</title>
        <authorList>
            <person name="Fritz-Laylin L.K."/>
            <person name="Prochnik S.E."/>
            <person name="Ginger M.L."/>
            <person name="Dacks J.B."/>
            <person name="Carpenter M.L."/>
            <person name="Field M.C."/>
            <person name="Kuo A."/>
            <person name="Paredez A."/>
            <person name="Chapman J."/>
            <person name="Pham J."/>
            <person name="Shu S."/>
            <person name="Neupane R."/>
            <person name="Cipriano M."/>
            <person name="Mancuso J."/>
            <person name="Tu H."/>
            <person name="Salamov A."/>
            <person name="Lindquist E."/>
            <person name="Shapiro H."/>
            <person name="Lucas S."/>
            <person name="Grigoriev I.V."/>
            <person name="Cande W.Z."/>
            <person name="Fulton C."/>
            <person name="Rokhsar D.S."/>
            <person name="Dawson S.C."/>
        </authorList>
    </citation>
    <scope>NUCLEOTIDE SEQUENCE [LARGE SCALE GENOMIC DNA]</scope>
    <source>
        <strain evidence="2 3">NEG-M</strain>
    </source>
</reference>
<dbReference type="PANTHER" id="PTHR31855">
    <property type="entry name" value="GUANINE NUCLEOTIDE EXCHANGE C9ORF72"/>
    <property type="match status" value="1"/>
</dbReference>
<dbReference type="Pfam" id="PF15019">
    <property type="entry name" value="C9orf72-like"/>
    <property type="match status" value="1"/>
</dbReference>
<dbReference type="EMBL" id="GG738915">
    <property type="protein sequence ID" value="EFC37701.1"/>
    <property type="molecule type" value="Genomic_DNA"/>
</dbReference>
<dbReference type="GO" id="GO:0005768">
    <property type="term" value="C:endosome"/>
    <property type="evidence" value="ECO:0007669"/>
    <property type="project" value="TreeGrafter"/>
</dbReference>
<dbReference type="GO" id="GO:0006897">
    <property type="term" value="P:endocytosis"/>
    <property type="evidence" value="ECO:0007669"/>
    <property type="project" value="TreeGrafter"/>
</dbReference>
<dbReference type="STRING" id="5762.D2VZQ9"/>
<dbReference type="InParanoid" id="D2VZQ9"/>
<proteinExistence type="predicted"/>
<keyword evidence="3" id="KW-1185">Reference proteome</keyword>
<dbReference type="VEuPathDB" id="AmoebaDB:NAEGRDRAFT_81857"/>
<dbReference type="GO" id="GO:0006914">
    <property type="term" value="P:autophagy"/>
    <property type="evidence" value="ECO:0007669"/>
    <property type="project" value="TreeGrafter"/>
</dbReference>
<dbReference type="RefSeq" id="XP_002670445.1">
    <property type="nucleotide sequence ID" value="XM_002670399.1"/>
</dbReference>
<dbReference type="Proteomes" id="UP000006671">
    <property type="component" value="Unassembled WGS sequence"/>
</dbReference>
<dbReference type="PANTHER" id="PTHR31855:SF2">
    <property type="entry name" value="GUANINE NUCLEOTIDE EXCHANGE FACTOR C9ORF72"/>
    <property type="match status" value="1"/>
</dbReference>
<feature type="region of interest" description="Disordered" evidence="1">
    <location>
        <begin position="1"/>
        <end position="87"/>
    </location>
</feature>
<evidence type="ECO:0000313" key="3">
    <source>
        <dbReference type="Proteomes" id="UP000006671"/>
    </source>
</evidence>
<sequence length="613" mass="71102">MESYWLGPNNEVSQVPTNNDSSSPVNDDEDFNSNTRSEEVTSSVATSTILMDRQQNQQHHHHHQSNNHHNHDSPQSNNNNNDQREDMISESPTKFNSYLDNVLKSSFMTNLIVSYWDNNMGPRPLKIWNGTVPRSEILTDDTLLFISRFSMMDDMPRYEEIGPNIEIKFNIMSDLNVMVLTAVFCSKNWEKGTSRSFFRRKVDPPPTLFTISIVMNRENLSKFMVINFIMKEKLITLAKIMKHFADQYTNSNQNEVISNFENHLHEFVQLYDSLSRIVYSPPSMNLYTTLFSEEISLKRLYESEEESIFLQRAISSHLETHGYSVVVGLPNQLREINVWVNTLAMFLSQHEKQLIKHAKKIEATKLPTEIQTVVKTSFFKRASAPVKMLDPENLFKPEIFVQGLVVTPDVSHWKDLIPTKSLLSGRYPISVIDLKDRKVYSFKKYQYFQAFKQEFFEESESKNILNDFGIQNTGNDKQFRDHYEEARRICTSVQELFYVILKVMPLTIYPSMRYSLISEFVRLLNRKALALAKYVHSMRNVEMIAPAKIQKVLVKHVMINNSVQKYRPDDLTSELMAITATAEKLQHGVYTIVTGDPRQEAEDVVNFLGSTNF</sequence>
<name>D2VZQ9_NAEGR</name>
<evidence type="ECO:0000256" key="1">
    <source>
        <dbReference type="SAM" id="MobiDB-lite"/>
    </source>
</evidence>
<dbReference type="GO" id="GO:0005776">
    <property type="term" value="C:autophagosome"/>
    <property type="evidence" value="ECO:0007669"/>
    <property type="project" value="TreeGrafter"/>
</dbReference>
<organism evidence="3">
    <name type="scientific">Naegleria gruberi</name>
    <name type="common">Amoeba</name>
    <dbReference type="NCBI Taxonomy" id="5762"/>
    <lineage>
        <taxon>Eukaryota</taxon>
        <taxon>Discoba</taxon>
        <taxon>Heterolobosea</taxon>
        <taxon>Tetramitia</taxon>
        <taxon>Eutetramitia</taxon>
        <taxon>Vahlkampfiidae</taxon>
        <taxon>Naegleria</taxon>
    </lineage>
</organism>
<dbReference type="InterPro" id="IPR027819">
    <property type="entry name" value="C9orf72"/>
</dbReference>